<dbReference type="EnsemblProtists" id="PYU1_T005754">
    <property type="protein sequence ID" value="PYU1_T005754"/>
    <property type="gene ID" value="PYU1_G005743"/>
</dbReference>
<feature type="compositionally biased region" description="Low complexity" evidence="1">
    <location>
        <begin position="317"/>
        <end position="337"/>
    </location>
</feature>
<protein>
    <submittedName>
        <fullName evidence="2">Uncharacterized protein</fullName>
    </submittedName>
</protein>
<keyword evidence="3" id="KW-1185">Reference proteome</keyword>
<dbReference type="Proteomes" id="UP000019132">
    <property type="component" value="Unassembled WGS sequence"/>
</dbReference>
<name>K3WLB2_GLOUD</name>
<reference evidence="3" key="2">
    <citation type="submission" date="2010-04" db="EMBL/GenBank/DDBJ databases">
        <authorList>
            <person name="Buell R."/>
            <person name="Hamilton J."/>
            <person name="Hostetler J."/>
        </authorList>
    </citation>
    <scope>NUCLEOTIDE SEQUENCE [LARGE SCALE GENOMIC DNA]</scope>
    <source>
        <strain evidence="3">DAOM:BR144</strain>
    </source>
</reference>
<sequence>MSDPFASLDPIQKPKTAAERVLTAPTYSQPPPGAPVAVAPFGAGGMGMGSMGMGGMDHGMAPGMGMGQGMGMQMNMGGMAPGMGMHPGMGGGLGMGQPQLNPFQQQQYQQQQQPVMYDNIKNLLQQKPKGAFEDSASMDFLEHLGSGGSGLGGSAKTNSGSMPPALSTTVRAPEPVAAVDPFGGGFGSSPVSPSSMDDGGFSIFETGGGGSSGSAPTTSPSSASSGSKSSALADRLANGRRKTQEAQRSQLAFNANSFANSGGAAAVPKISLKEMAGQKPSFSTDSVTLDDFASGATATGSFGSSGGNADPFGSDFGSTNKPSSRSNSGSNTRTESGPKLVDENDNTFW</sequence>
<feature type="compositionally biased region" description="Low complexity" evidence="1">
    <location>
        <begin position="213"/>
        <end position="231"/>
    </location>
</feature>
<feature type="region of interest" description="Disordered" evidence="1">
    <location>
        <begin position="293"/>
        <end position="349"/>
    </location>
</feature>
<dbReference type="VEuPathDB" id="FungiDB:PYU1_G005743"/>
<dbReference type="AlphaFoldDB" id="K3WLB2"/>
<dbReference type="HOGENOM" id="CLU_788671_0_0_1"/>
<feature type="compositionally biased region" description="Polar residues" evidence="1">
    <location>
        <begin position="155"/>
        <end position="168"/>
    </location>
</feature>
<accession>K3WLB2</accession>
<feature type="region of interest" description="Disordered" evidence="1">
    <location>
        <begin position="149"/>
        <end position="168"/>
    </location>
</feature>
<feature type="region of interest" description="Disordered" evidence="1">
    <location>
        <begin position="1"/>
        <end position="29"/>
    </location>
</feature>
<proteinExistence type="predicted"/>
<feature type="compositionally biased region" description="Low complexity" evidence="1">
    <location>
        <begin position="252"/>
        <end position="262"/>
    </location>
</feature>
<evidence type="ECO:0000313" key="3">
    <source>
        <dbReference type="Proteomes" id="UP000019132"/>
    </source>
</evidence>
<feature type="compositionally biased region" description="Low complexity" evidence="1">
    <location>
        <begin position="293"/>
        <end position="302"/>
    </location>
</feature>
<organism evidence="2 3">
    <name type="scientific">Globisporangium ultimum (strain ATCC 200006 / CBS 805.95 / DAOM BR144)</name>
    <name type="common">Pythium ultimum</name>
    <dbReference type="NCBI Taxonomy" id="431595"/>
    <lineage>
        <taxon>Eukaryota</taxon>
        <taxon>Sar</taxon>
        <taxon>Stramenopiles</taxon>
        <taxon>Oomycota</taxon>
        <taxon>Peronosporomycetes</taxon>
        <taxon>Pythiales</taxon>
        <taxon>Pythiaceae</taxon>
        <taxon>Globisporangium</taxon>
    </lineage>
</organism>
<reference evidence="3" key="1">
    <citation type="journal article" date="2010" name="Genome Biol.">
        <title>Genome sequence of the necrotrophic plant pathogen Pythium ultimum reveals original pathogenicity mechanisms and effector repertoire.</title>
        <authorList>
            <person name="Levesque C.A."/>
            <person name="Brouwer H."/>
            <person name="Cano L."/>
            <person name="Hamilton J.P."/>
            <person name="Holt C."/>
            <person name="Huitema E."/>
            <person name="Raffaele S."/>
            <person name="Robideau G.P."/>
            <person name="Thines M."/>
            <person name="Win J."/>
            <person name="Zerillo M.M."/>
            <person name="Beakes G.W."/>
            <person name="Boore J.L."/>
            <person name="Busam D."/>
            <person name="Dumas B."/>
            <person name="Ferriera S."/>
            <person name="Fuerstenberg S.I."/>
            <person name="Gachon C.M."/>
            <person name="Gaulin E."/>
            <person name="Govers F."/>
            <person name="Grenville-Briggs L."/>
            <person name="Horner N."/>
            <person name="Hostetler J."/>
            <person name="Jiang R.H."/>
            <person name="Johnson J."/>
            <person name="Krajaejun T."/>
            <person name="Lin H."/>
            <person name="Meijer H.J."/>
            <person name="Moore B."/>
            <person name="Morris P."/>
            <person name="Phuntmart V."/>
            <person name="Puiu D."/>
            <person name="Shetty J."/>
            <person name="Stajich J.E."/>
            <person name="Tripathy S."/>
            <person name="Wawra S."/>
            <person name="van West P."/>
            <person name="Whitty B.R."/>
            <person name="Coutinho P.M."/>
            <person name="Henrissat B."/>
            <person name="Martin F."/>
            <person name="Thomas P.D."/>
            <person name="Tyler B.M."/>
            <person name="De Vries R.P."/>
            <person name="Kamoun S."/>
            <person name="Yandell M."/>
            <person name="Tisserat N."/>
            <person name="Buell C.R."/>
        </authorList>
    </citation>
    <scope>NUCLEOTIDE SEQUENCE</scope>
    <source>
        <strain evidence="3">DAOM:BR144</strain>
    </source>
</reference>
<feature type="region of interest" description="Disordered" evidence="1">
    <location>
        <begin position="176"/>
        <end position="262"/>
    </location>
</feature>
<dbReference type="EMBL" id="GL376573">
    <property type="status" value="NOT_ANNOTATED_CDS"/>
    <property type="molecule type" value="Genomic_DNA"/>
</dbReference>
<feature type="compositionally biased region" description="Low complexity" evidence="1">
    <location>
        <begin position="188"/>
        <end position="200"/>
    </location>
</feature>
<evidence type="ECO:0000313" key="2">
    <source>
        <dbReference type="EnsemblProtists" id="PYU1_T005754"/>
    </source>
</evidence>
<reference evidence="2" key="3">
    <citation type="submission" date="2015-02" db="UniProtKB">
        <authorList>
            <consortium name="EnsemblProtists"/>
        </authorList>
    </citation>
    <scope>IDENTIFICATION</scope>
    <source>
        <strain evidence="2">DAOM BR144</strain>
    </source>
</reference>
<dbReference type="OMA" id="PVMYDNI"/>
<dbReference type="eggNOG" id="ENOG502S9ZJ">
    <property type="taxonomic scope" value="Eukaryota"/>
</dbReference>
<evidence type="ECO:0000256" key="1">
    <source>
        <dbReference type="SAM" id="MobiDB-lite"/>
    </source>
</evidence>
<dbReference type="InParanoid" id="K3WLB2"/>